<evidence type="ECO:0000313" key="4">
    <source>
        <dbReference type="Proteomes" id="UP000184233"/>
    </source>
</evidence>
<dbReference type="AlphaFoldDB" id="A0A1M3L550"/>
<keyword evidence="1" id="KW-0051">Antiviral defense</keyword>
<evidence type="ECO:0000256" key="2">
    <source>
        <dbReference type="SAM" id="MobiDB-lite"/>
    </source>
</evidence>
<dbReference type="Gene3D" id="3.30.70.2660">
    <property type="match status" value="1"/>
</dbReference>
<dbReference type="InterPro" id="IPR013422">
    <property type="entry name" value="CRISPR-assoc_prot_Cas5_N"/>
</dbReference>
<feature type="region of interest" description="Disordered" evidence="2">
    <location>
        <begin position="228"/>
        <end position="247"/>
    </location>
</feature>
<dbReference type="NCBIfam" id="TIGR02593">
    <property type="entry name" value="CRISPR_cas5"/>
    <property type="match status" value="1"/>
</dbReference>
<evidence type="ECO:0000313" key="3">
    <source>
        <dbReference type="EMBL" id="OJX60681.1"/>
    </source>
</evidence>
<dbReference type="STRING" id="1895771.BGO89_03655"/>
<dbReference type="EMBL" id="MKVH01000003">
    <property type="protein sequence ID" value="OJX60681.1"/>
    <property type="molecule type" value="Genomic_DNA"/>
</dbReference>
<dbReference type="InterPro" id="IPR021124">
    <property type="entry name" value="CRISPR-assoc_prot_Cas5"/>
</dbReference>
<name>A0A1M3L550_9BACT</name>
<proteinExistence type="predicted"/>
<dbReference type="Proteomes" id="UP000184233">
    <property type="component" value="Unassembled WGS sequence"/>
</dbReference>
<accession>A0A1M3L550</accession>
<dbReference type="InterPro" id="IPR010147">
    <property type="entry name" value="CRISPR-assoc_prot_CasD"/>
</dbReference>
<gene>
    <name evidence="3" type="ORF">BGO89_03655</name>
</gene>
<dbReference type="NCBIfam" id="TIGR01868">
    <property type="entry name" value="casD_Cas5e"/>
    <property type="match status" value="1"/>
</dbReference>
<dbReference type="GO" id="GO:0051607">
    <property type="term" value="P:defense response to virus"/>
    <property type="evidence" value="ECO:0007669"/>
    <property type="project" value="UniProtKB-KW"/>
</dbReference>
<organism evidence="3 4">
    <name type="scientific">Candidatus Kapaibacterium thiocyanatum</name>
    <dbReference type="NCBI Taxonomy" id="1895771"/>
    <lineage>
        <taxon>Bacteria</taxon>
        <taxon>Pseudomonadati</taxon>
        <taxon>Candidatus Kapaibacteriota</taxon>
        <taxon>Candidatus Kapaibacteriia</taxon>
        <taxon>Candidatus Kapaibacteriales</taxon>
        <taxon>Candidatus Kapaibacteriaceae</taxon>
        <taxon>Candidatus Kapaibacterium</taxon>
    </lineage>
</organism>
<dbReference type="Pfam" id="PF09704">
    <property type="entry name" value="Cas_Cas5d"/>
    <property type="match status" value="1"/>
</dbReference>
<sequence>MPHTLLLRLHGPMQSYGIESRFEFRETTLEPTKSAVIGLLCCALGRDRSEPVEDLTSLGMAVRVDAQGMIDEDFHTAQNVITAQGSIKEAQLSYRYYLHDASFLVGLQSEDRHLLERLHTALMAPRWALFLGRKSCPPSLPIVDDSSLVDTDAWTALRQIPVRSGRSTVGDVRYVVDTNLESVFASSGLNPISRVQRRDVPVDFGERTHDSRSVTVFLERRSVSTDYGTRPPEIAMDGVAQEGGGGS</sequence>
<dbReference type="CDD" id="cd09756">
    <property type="entry name" value="Cas5_I-E"/>
    <property type="match status" value="1"/>
</dbReference>
<reference evidence="3 4" key="1">
    <citation type="submission" date="2016-09" db="EMBL/GenBank/DDBJ databases">
        <title>Genome-resolved meta-omics ties microbial dynamics to process performance in biotechnology for thiocyanate degradation.</title>
        <authorList>
            <person name="Kantor R.S."/>
            <person name="Huddy R.J."/>
            <person name="Iyer R."/>
            <person name="Thomas B.C."/>
            <person name="Brown C.T."/>
            <person name="Anantharaman K."/>
            <person name="Tringe S."/>
            <person name="Hettich R.L."/>
            <person name="Harrison S.T."/>
            <person name="Banfield J.F."/>
        </authorList>
    </citation>
    <scope>NUCLEOTIDE SEQUENCE [LARGE SCALE GENOMIC DNA]</scope>
    <source>
        <strain evidence="3">59-99</strain>
    </source>
</reference>
<dbReference type="GO" id="GO:0043571">
    <property type="term" value="P:maintenance of CRISPR repeat elements"/>
    <property type="evidence" value="ECO:0007669"/>
    <property type="project" value="InterPro"/>
</dbReference>
<evidence type="ECO:0000256" key="1">
    <source>
        <dbReference type="ARBA" id="ARBA00023118"/>
    </source>
</evidence>
<dbReference type="GO" id="GO:0003723">
    <property type="term" value="F:RNA binding"/>
    <property type="evidence" value="ECO:0007669"/>
    <property type="project" value="InterPro"/>
</dbReference>
<protein>
    <submittedName>
        <fullName evidence="3">Type I-E CRISPR-associated protein Cas5/CasD</fullName>
    </submittedName>
</protein>
<comment type="caution">
    <text evidence="3">The sequence shown here is derived from an EMBL/GenBank/DDBJ whole genome shotgun (WGS) entry which is preliminary data.</text>
</comment>